<gene>
    <name evidence="3" type="primary">betC_5</name>
    <name evidence="3" type="ORF">Pan189_30820</name>
</gene>
<dbReference type="KEGG" id="svp:Pan189_30820"/>
<evidence type="ECO:0000313" key="3">
    <source>
        <dbReference type="EMBL" id="QDT38686.1"/>
    </source>
</evidence>
<feature type="domain" description="Sulfatase N-terminal" evidence="2">
    <location>
        <begin position="25"/>
        <end position="310"/>
    </location>
</feature>
<organism evidence="3 4">
    <name type="scientific">Stratiformator vulcanicus</name>
    <dbReference type="NCBI Taxonomy" id="2527980"/>
    <lineage>
        <taxon>Bacteria</taxon>
        <taxon>Pseudomonadati</taxon>
        <taxon>Planctomycetota</taxon>
        <taxon>Planctomycetia</taxon>
        <taxon>Planctomycetales</taxon>
        <taxon>Planctomycetaceae</taxon>
        <taxon>Stratiformator</taxon>
    </lineage>
</organism>
<reference evidence="3 4" key="1">
    <citation type="submission" date="2019-02" db="EMBL/GenBank/DDBJ databases">
        <title>Deep-cultivation of Planctomycetes and their phenomic and genomic characterization uncovers novel biology.</title>
        <authorList>
            <person name="Wiegand S."/>
            <person name="Jogler M."/>
            <person name="Boedeker C."/>
            <person name="Pinto D."/>
            <person name="Vollmers J."/>
            <person name="Rivas-Marin E."/>
            <person name="Kohn T."/>
            <person name="Peeters S.H."/>
            <person name="Heuer A."/>
            <person name="Rast P."/>
            <person name="Oberbeckmann S."/>
            <person name="Bunk B."/>
            <person name="Jeske O."/>
            <person name="Meyerdierks A."/>
            <person name="Storesund J.E."/>
            <person name="Kallscheuer N."/>
            <person name="Luecker S."/>
            <person name="Lage O.M."/>
            <person name="Pohl T."/>
            <person name="Merkel B.J."/>
            <person name="Hornburger P."/>
            <person name="Mueller R.-W."/>
            <person name="Bruemmer F."/>
            <person name="Labrenz M."/>
            <person name="Spormann A.M."/>
            <person name="Op den Camp H."/>
            <person name="Overmann J."/>
            <person name="Amann R."/>
            <person name="Jetten M.S.M."/>
            <person name="Mascher T."/>
            <person name="Medema M.H."/>
            <person name="Devos D.P."/>
            <person name="Kaster A.-K."/>
            <person name="Ovreas L."/>
            <person name="Rohde M."/>
            <person name="Galperin M.Y."/>
            <person name="Jogler C."/>
        </authorList>
    </citation>
    <scope>NUCLEOTIDE SEQUENCE [LARGE SCALE GENOMIC DNA]</scope>
    <source>
        <strain evidence="3 4">Pan189</strain>
    </source>
</reference>
<feature type="signal peptide" evidence="1">
    <location>
        <begin position="1"/>
        <end position="21"/>
    </location>
</feature>
<evidence type="ECO:0000256" key="1">
    <source>
        <dbReference type="SAM" id="SignalP"/>
    </source>
</evidence>
<dbReference type="CDD" id="cd16027">
    <property type="entry name" value="SGSH"/>
    <property type="match status" value="1"/>
</dbReference>
<dbReference type="OrthoDB" id="9762324at2"/>
<sequence length="493" mass="56595" precursor="true">MTLRLCSLLLFGLSLASPAIAAERPNIFFMIADDWSREHAGVYGCDWVKTPHFDRVANEGVRFEHCYTSNPKCSPCRASILTGRNTWQLEEACNHFGKFEKKWSVYTEILTEAGYHVGYTGKGWGPGKAIGFETTPAGKPYQRQKLSPPHEEMSRIDYAANFATFLEEREGGQPFCFWLGTYEPHRSYEEGAGRRSGRNPKDVVIPPYFPDSSVIRSDFLDYAIEVEWFDSVLGDALGILERSGEMENTLIVVTSDHGCPFPRVKGQIYEDGYRLPLAVMWKDKVTGGRVVEDFINVRDFMPTYLELAGVEVPETVTGRSFVDILESKKSGWIDESRDVMLVGKERHDLGRPHDWGYPTRGIRTRDYLYLRNYEPDRWPACNPETNYPNCDWSPTMQSLIRNYNKYYQLSFGKRPAEELYDINQDPRCVDNLTEKAELANTKAKLGSRMEEMLRDEGDPRMLGRGWIFDTYEYVGSHRHSYGTWLENHGASKE</sequence>
<dbReference type="RefSeq" id="WP_145364771.1">
    <property type="nucleotide sequence ID" value="NZ_CP036268.1"/>
</dbReference>
<dbReference type="SUPFAM" id="SSF53649">
    <property type="entry name" value="Alkaline phosphatase-like"/>
    <property type="match status" value="1"/>
</dbReference>
<proteinExistence type="predicted"/>
<protein>
    <submittedName>
        <fullName evidence="3">Choline-sulfatase</fullName>
        <ecNumber evidence="3">3.1.6.6</ecNumber>
    </submittedName>
</protein>
<keyword evidence="4" id="KW-1185">Reference proteome</keyword>
<evidence type="ECO:0000313" key="4">
    <source>
        <dbReference type="Proteomes" id="UP000317318"/>
    </source>
</evidence>
<dbReference type="Pfam" id="PF00884">
    <property type="entry name" value="Sulfatase"/>
    <property type="match status" value="1"/>
</dbReference>
<name>A0A517R489_9PLAN</name>
<dbReference type="AlphaFoldDB" id="A0A517R489"/>
<dbReference type="Proteomes" id="UP000317318">
    <property type="component" value="Chromosome"/>
</dbReference>
<dbReference type="PANTHER" id="PTHR43751:SF1">
    <property type="entry name" value="SULFATASE ATSG-RELATED"/>
    <property type="match status" value="1"/>
</dbReference>
<keyword evidence="1" id="KW-0732">Signal</keyword>
<dbReference type="InterPro" id="IPR052701">
    <property type="entry name" value="GAG_Ulvan_Degrading_Sulfatases"/>
</dbReference>
<dbReference type="EC" id="3.1.6.6" evidence="3"/>
<feature type="chain" id="PRO_5021965035" evidence="1">
    <location>
        <begin position="22"/>
        <end position="493"/>
    </location>
</feature>
<dbReference type="PANTHER" id="PTHR43751">
    <property type="entry name" value="SULFATASE"/>
    <property type="match status" value="1"/>
</dbReference>
<accession>A0A517R489</accession>
<dbReference type="InterPro" id="IPR017850">
    <property type="entry name" value="Alkaline_phosphatase_core_sf"/>
</dbReference>
<dbReference type="Gene3D" id="3.40.720.10">
    <property type="entry name" value="Alkaline Phosphatase, subunit A"/>
    <property type="match status" value="1"/>
</dbReference>
<keyword evidence="3" id="KW-0378">Hydrolase</keyword>
<dbReference type="InterPro" id="IPR000917">
    <property type="entry name" value="Sulfatase_N"/>
</dbReference>
<dbReference type="GO" id="GO:0047753">
    <property type="term" value="F:choline-sulfatase activity"/>
    <property type="evidence" value="ECO:0007669"/>
    <property type="project" value="UniProtKB-EC"/>
</dbReference>
<evidence type="ECO:0000259" key="2">
    <source>
        <dbReference type="Pfam" id="PF00884"/>
    </source>
</evidence>
<dbReference type="EMBL" id="CP036268">
    <property type="protein sequence ID" value="QDT38686.1"/>
    <property type="molecule type" value="Genomic_DNA"/>
</dbReference>